<dbReference type="PANTHER" id="PTHR43233">
    <property type="entry name" value="FAMILY N-ACETYLTRANSFERASE, PUTATIVE (AFU_ORTHOLOGUE AFUA_6G03350)-RELATED"/>
    <property type="match status" value="1"/>
</dbReference>
<dbReference type="PANTHER" id="PTHR43233:SF1">
    <property type="entry name" value="FAMILY N-ACETYLTRANSFERASE, PUTATIVE (AFU_ORTHOLOGUE AFUA_6G03350)-RELATED"/>
    <property type="match status" value="1"/>
</dbReference>
<dbReference type="CDD" id="cd04301">
    <property type="entry name" value="NAT_SF"/>
    <property type="match status" value="1"/>
</dbReference>
<dbReference type="InterPro" id="IPR000182">
    <property type="entry name" value="GNAT_dom"/>
</dbReference>
<keyword evidence="3" id="KW-1185">Reference proteome</keyword>
<dbReference type="PROSITE" id="PS51186">
    <property type="entry name" value="GNAT"/>
    <property type="match status" value="1"/>
</dbReference>
<name>A0ABT1WEQ4_9BURK</name>
<dbReference type="InterPro" id="IPR016181">
    <property type="entry name" value="Acyl_CoA_acyltransferase"/>
</dbReference>
<dbReference type="Proteomes" id="UP001204142">
    <property type="component" value="Unassembled WGS sequence"/>
</dbReference>
<accession>A0ABT1WEQ4</accession>
<proteinExistence type="predicted"/>
<dbReference type="RefSeq" id="WP_256762895.1">
    <property type="nucleotide sequence ID" value="NZ_JANIGO010000001.1"/>
</dbReference>
<dbReference type="EMBL" id="JANIGO010000001">
    <property type="protein sequence ID" value="MCQ8895222.1"/>
    <property type="molecule type" value="Genomic_DNA"/>
</dbReference>
<evidence type="ECO:0000313" key="2">
    <source>
        <dbReference type="EMBL" id="MCQ8895222.1"/>
    </source>
</evidence>
<sequence length="139" mass="15340">MQNPHTDYQFNTPQHNPLNPVDIARVFDSSGIKRPTDDLPRIARMFAAPCLVVSAWQGGQLVGVARALTDYAYCCYLSDLAVCKPQQGQGIGRELIRQVQAAIGDQVMLLLLSAPGAMSYYPTVGFQAAHNAFFIQRKR</sequence>
<dbReference type="Pfam" id="PF13673">
    <property type="entry name" value="Acetyltransf_10"/>
    <property type="match status" value="1"/>
</dbReference>
<gene>
    <name evidence="2" type="ORF">NQT62_02065</name>
</gene>
<dbReference type="InterPro" id="IPR053144">
    <property type="entry name" value="Acetyltransferase_Butenolide"/>
</dbReference>
<evidence type="ECO:0000259" key="1">
    <source>
        <dbReference type="PROSITE" id="PS51186"/>
    </source>
</evidence>
<dbReference type="Gene3D" id="3.40.630.30">
    <property type="match status" value="1"/>
</dbReference>
<dbReference type="SUPFAM" id="SSF55729">
    <property type="entry name" value="Acyl-CoA N-acyltransferases (Nat)"/>
    <property type="match status" value="1"/>
</dbReference>
<comment type="caution">
    <text evidence="2">The sequence shown here is derived from an EMBL/GenBank/DDBJ whole genome shotgun (WGS) entry which is preliminary data.</text>
</comment>
<reference evidence="2 3" key="1">
    <citation type="submission" date="2022-07" db="EMBL/GenBank/DDBJ databases">
        <authorList>
            <person name="Xamxidin M."/>
            <person name="Wu M."/>
        </authorList>
    </citation>
    <scope>NUCLEOTIDE SEQUENCE [LARGE SCALE GENOMIC DNA]</scope>
    <source>
        <strain evidence="2 3">NBRC 111650</strain>
    </source>
</reference>
<feature type="domain" description="N-acetyltransferase" evidence="1">
    <location>
        <begin position="13"/>
        <end position="139"/>
    </location>
</feature>
<protein>
    <submittedName>
        <fullName evidence="2">GNAT family N-acetyltransferase</fullName>
    </submittedName>
</protein>
<evidence type="ECO:0000313" key="3">
    <source>
        <dbReference type="Proteomes" id="UP001204142"/>
    </source>
</evidence>
<organism evidence="2 3">
    <name type="scientific">Limnobacter humi</name>
    <dbReference type="NCBI Taxonomy" id="1778671"/>
    <lineage>
        <taxon>Bacteria</taxon>
        <taxon>Pseudomonadati</taxon>
        <taxon>Pseudomonadota</taxon>
        <taxon>Betaproteobacteria</taxon>
        <taxon>Burkholderiales</taxon>
        <taxon>Burkholderiaceae</taxon>
        <taxon>Limnobacter</taxon>
    </lineage>
</organism>